<keyword evidence="2" id="KW-1133">Transmembrane helix</keyword>
<feature type="compositionally biased region" description="Acidic residues" evidence="1">
    <location>
        <begin position="278"/>
        <end position="291"/>
    </location>
</feature>
<keyword evidence="2" id="KW-0472">Membrane</keyword>
<comment type="caution">
    <text evidence="3">The sequence shown here is derived from an EMBL/GenBank/DDBJ whole genome shotgun (WGS) entry which is preliminary data.</text>
</comment>
<evidence type="ECO:0000256" key="2">
    <source>
        <dbReference type="SAM" id="Phobius"/>
    </source>
</evidence>
<feature type="region of interest" description="Disordered" evidence="1">
    <location>
        <begin position="153"/>
        <end position="187"/>
    </location>
</feature>
<feature type="region of interest" description="Disordered" evidence="1">
    <location>
        <begin position="269"/>
        <end position="291"/>
    </location>
</feature>
<dbReference type="Proteomes" id="UP000732378">
    <property type="component" value="Unassembled WGS sequence"/>
</dbReference>
<organism evidence="3 4">
    <name type="scientific">Nocardioides salarius</name>
    <dbReference type="NCBI Taxonomy" id="374513"/>
    <lineage>
        <taxon>Bacteria</taxon>
        <taxon>Bacillati</taxon>
        <taxon>Actinomycetota</taxon>
        <taxon>Actinomycetes</taxon>
        <taxon>Propionibacteriales</taxon>
        <taxon>Nocardioidaceae</taxon>
        <taxon>Nocardioides</taxon>
    </lineage>
</organism>
<evidence type="ECO:0000313" key="3">
    <source>
        <dbReference type="EMBL" id="MBM7507578.1"/>
    </source>
</evidence>
<sequence length="291" mass="30632">MSGLLTRPLGRRGEDPPRIPEQTAYAGRTGVNLLSPWVREGLRVRALRKRFAYALLALVVAAGGAWAFHQLLLREASAELRGEQAVGAALEARIDDLAPVSGYIADVRTRSQEVHDTMRTEISHATVLDTLVDLAPGGTSFESTTLVLPLAAPPGAPAAPADGTAAAPGTDAGTDPAEPVAPEDDPARGLLATCPGPDPFATTTVVACLELSGTAPSRRVVAQLVQALAAEKLFIEPFITTTTTDEAAEVSFTGSVGVDPRAFTGRYDDLLERLDPTTADETDQTLEEDER</sequence>
<keyword evidence="2" id="KW-0812">Transmembrane</keyword>
<gene>
    <name evidence="3" type="ORF">JOE61_001392</name>
</gene>
<dbReference type="EMBL" id="JAFBBZ010000001">
    <property type="protein sequence ID" value="MBM7507578.1"/>
    <property type="molecule type" value="Genomic_DNA"/>
</dbReference>
<protein>
    <recommendedName>
        <fullName evidence="5">PilN domain-containing protein</fullName>
    </recommendedName>
</protein>
<name>A0ABS2M8Q4_9ACTN</name>
<dbReference type="RefSeq" id="WP_193670177.1">
    <property type="nucleotide sequence ID" value="NZ_JACDTV010000012.1"/>
</dbReference>
<keyword evidence="4" id="KW-1185">Reference proteome</keyword>
<proteinExistence type="predicted"/>
<evidence type="ECO:0000256" key="1">
    <source>
        <dbReference type="SAM" id="MobiDB-lite"/>
    </source>
</evidence>
<evidence type="ECO:0000313" key="4">
    <source>
        <dbReference type="Proteomes" id="UP000732378"/>
    </source>
</evidence>
<evidence type="ECO:0008006" key="5">
    <source>
        <dbReference type="Google" id="ProtNLM"/>
    </source>
</evidence>
<accession>A0ABS2M8Q4</accession>
<feature type="compositionally biased region" description="Low complexity" evidence="1">
    <location>
        <begin position="158"/>
        <end position="180"/>
    </location>
</feature>
<feature type="transmembrane region" description="Helical" evidence="2">
    <location>
        <begin position="51"/>
        <end position="68"/>
    </location>
</feature>
<feature type="region of interest" description="Disordered" evidence="1">
    <location>
        <begin position="1"/>
        <end position="22"/>
    </location>
</feature>
<reference evidence="3 4" key="1">
    <citation type="submission" date="2021-01" db="EMBL/GenBank/DDBJ databases">
        <title>Sequencing the genomes of 1000 actinobacteria strains.</title>
        <authorList>
            <person name="Klenk H.-P."/>
        </authorList>
    </citation>
    <scope>NUCLEOTIDE SEQUENCE [LARGE SCALE GENOMIC DNA]</scope>
    <source>
        <strain evidence="3 4">DSM 18239</strain>
    </source>
</reference>